<dbReference type="InterPro" id="IPR039319">
    <property type="entry name" value="ELF3-like"/>
</dbReference>
<feature type="region of interest" description="Disordered" evidence="1">
    <location>
        <begin position="18"/>
        <end position="54"/>
    </location>
</feature>
<protein>
    <submittedName>
        <fullName evidence="2">Putative Hydroxyproline-rich glycoprotein family protein</fullName>
    </submittedName>
</protein>
<evidence type="ECO:0000313" key="2">
    <source>
        <dbReference type="EMBL" id="MPA62520.1"/>
    </source>
</evidence>
<sequence length="327" mass="36600">MRQLPSENVLEALPLIVEPKDYSQKPNPTAESAAENAVRKPPLPSLNNDTSKGLVTPVVDVQERRKKKRRLVTRQSNYEPNSRNAPPFFRVTDAKPATWCFHPPPVYQWLVPLTYPFEGLVYKPYTRPRPPTAGFVASVYGSCGPMSLNPVIGDFLNTVDGVPASHQWVGTLPSTPPLGQIYVPPYSIPVMNPSVFSSAVEPVSPFARAWSYGWDNQLFMDFINFTIPYQNSCNMLSQKRERISCVRNSQASKERKLQGSTEISPKRVQGDPLTLFPTAPTVQDSDQHAQIHSTARRTQVIKAIPHDPRSAFESAAQIFQSLQEGWK</sequence>
<proteinExistence type="predicted"/>
<name>A0A5B7B0N8_DAVIN</name>
<reference evidence="2" key="1">
    <citation type="submission" date="2019-08" db="EMBL/GenBank/DDBJ databases">
        <title>Reference gene set and small RNA set construction with multiple tissues from Davidia involucrata Baill.</title>
        <authorList>
            <person name="Yang H."/>
            <person name="Zhou C."/>
            <person name="Li G."/>
            <person name="Wang J."/>
            <person name="Gao P."/>
            <person name="Wang M."/>
            <person name="Wang R."/>
            <person name="Zhao Y."/>
        </authorList>
    </citation>
    <scope>NUCLEOTIDE SEQUENCE</scope>
    <source>
        <tissue evidence="2">Mixed with DoveR01_LX</tissue>
    </source>
</reference>
<dbReference type="AlphaFoldDB" id="A0A5B7B0N8"/>
<dbReference type="EMBL" id="GHES01031961">
    <property type="protein sequence ID" value="MPA62520.1"/>
    <property type="molecule type" value="Transcribed_RNA"/>
</dbReference>
<dbReference type="PANTHER" id="PTHR34281:SF7">
    <property type="entry name" value="PROTEIN EARLY FLOWERING 3"/>
    <property type="match status" value="1"/>
</dbReference>
<evidence type="ECO:0000256" key="1">
    <source>
        <dbReference type="SAM" id="MobiDB-lite"/>
    </source>
</evidence>
<dbReference type="GO" id="GO:2000028">
    <property type="term" value="P:regulation of photoperiodism, flowering"/>
    <property type="evidence" value="ECO:0007669"/>
    <property type="project" value="InterPro"/>
</dbReference>
<dbReference type="PANTHER" id="PTHR34281">
    <property type="entry name" value="PROTEIN EARLY FLOWERING 3"/>
    <property type="match status" value="1"/>
</dbReference>
<organism evidence="2">
    <name type="scientific">Davidia involucrata</name>
    <name type="common">Dove tree</name>
    <dbReference type="NCBI Taxonomy" id="16924"/>
    <lineage>
        <taxon>Eukaryota</taxon>
        <taxon>Viridiplantae</taxon>
        <taxon>Streptophyta</taxon>
        <taxon>Embryophyta</taxon>
        <taxon>Tracheophyta</taxon>
        <taxon>Spermatophyta</taxon>
        <taxon>Magnoliopsida</taxon>
        <taxon>eudicotyledons</taxon>
        <taxon>Gunneridae</taxon>
        <taxon>Pentapetalae</taxon>
        <taxon>asterids</taxon>
        <taxon>Cornales</taxon>
        <taxon>Nyssaceae</taxon>
        <taxon>Davidia</taxon>
    </lineage>
</organism>
<accession>A0A5B7B0N8</accession>
<gene>
    <name evidence="2" type="ORF">Din_031961</name>
    <name evidence="3" type="ORF">Din_031962</name>
</gene>
<dbReference type="EMBL" id="GHES01031962">
    <property type="protein sequence ID" value="MPA62521.1"/>
    <property type="molecule type" value="Transcribed_RNA"/>
</dbReference>
<evidence type="ECO:0000313" key="3">
    <source>
        <dbReference type="EMBL" id="MPA62521.1"/>
    </source>
</evidence>